<reference evidence="2 3" key="1">
    <citation type="journal article" date="2024" name="BMC Genomics">
        <title>De novo assembly and annotation of Popillia japonica's genome with initial clues to its potential as an invasive pest.</title>
        <authorList>
            <person name="Cucini C."/>
            <person name="Boschi S."/>
            <person name="Funari R."/>
            <person name="Cardaioli E."/>
            <person name="Iannotti N."/>
            <person name="Marturano G."/>
            <person name="Paoli F."/>
            <person name="Bruttini M."/>
            <person name="Carapelli A."/>
            <person name="Frati F."/>
            <person name="Nardi F."/>
        </authorList>
    </citation>
    <scope>NUCLEOTIDE SEQUENCE [LARGE SCALE GENOMIC DNA]</scope>
    <source>
        <strain evidence="2">DMR45628</strain>
    </source>
</reference>
<dbReference type="Proteomes" id="UP001458880">
    <property type="component" value="Unassembled WGS sequence"/>
</dbReference>
<keyword evidence="2" id="KW-0378">Hydrolase</keyword>
<keyword evidence="2" id="KW-0540">Nuclease</keyword>
<feature type="compositionally biased region" description="Low complexity" evidence="1">
    <location>
        <begin position="420"/>
        <end position="431"/>
    </location>
</feature>
<keyword evidence="2" id="KW-0255">Endonuclease</keyword>
<feature type="compositionally biased region" description="Acidic residues" evidence="1">
    <location>
        <begin position="247"/>
        <end position="259"/>
    </location>
</feature>
<dbReference type="AlphaFoldDB" id="A0AAW1JBS4"/>
<proteinExistence type="predicted"/>
<evidence type="ECO:0000256" key="1">
    <source>
        <dbReference type="SAM" id="MobiDB-lite"/>
    </source>
</evidence>
<comment type="caution">
    <text evidence="2">The sequence shown here is derived from an EMBL/GenBank/DDBJ whole genome shotgun (WGS) entry which is preliminary data.</text>
</comment>
<name>A0AAW1JBS4_POPJA</name>
<dbReference type="EMBL" id="JASPKY010000438">
    <property type="protein sequence ID" value="KAK9700399.1"/>
    <property type="molecule type" value="Genomic_DNA"/>
</dbReference>
<feature type="compositionally biased region" description="Low complexity" evidence="1">
    <location>
        <begin position="286"/>
        <end position="297"/>
    </location>
</feature>
<feature type="region of interest" description="Disordered" evidence="1">
    <location>
        <begin position="236"/>
        <end position="259"/>
    </location>
</feature>
<feature type="region of interest" description="Disordered" evidence="1">
    <location>
        <begin position="280"/>
        <end position="299"/>
    </location>
</feature>
<evidence type="ECO:0000313" key="3">
    <source>
        <dbReference type="Proteomes" id="UP001458880"/>
    </source>
</evidence>
<feature type="region of interest" description="Disordered" evidence="1">
    <location>
        <begin position="414"/>
        <end position="442"/>
    </location>
</feature>
<sequence>MGFNKVQFRKFHDNLKKILSSSDIFNIDETGISTVPNKQQAKVICPRRKRLVSKVVSQERGQTVTAVCSVSAAGYYVPPALIFPRYRYKPEFDTLGMVSDSGCITRDLFLTWLHHFTKHVMPFQEKKKLLLDNHISHCSLVANDYCRIVPRNPSVFREEDLSPASVIARELIMPSEESGLANEAGPSNVGHTCNNQSPTNIRDGNKVGNENTVDFPANESHLLNVTKFYGRKNNCTDNIRIRPVPDQSDDSELEDEEENIDDPTYVPVTRANNNVSIVLSNGPNYSSSSNENSNSAAENEETVDILHSTSTFAWRTTTTKVAYPIPPWLDTLPEATEIKTPIQYFNSILDYEFFELLPIKKQQLTRLCKRTCETVICVIEEYVVEEDGTLNAVETTEPGYNQESETNDILAEMSEDIQPTRSSTSCSSTSKQSRKRKNSNDLEAIMSKYLTNKIAKHQEPADRGTSAHKKSIRPFLESLEEDMGQITVENLRIYKIHMLNKLNNLLNDQEINNSS</sequence>
<organism evidence="2 3">
    <name type="scientific">Popillia japonica</name>
    <name type="common">Japanese beetle</name>
    <dbReference type="NCBI Taxonomy" id="7064"/>
    <lineage>
        <taxon>Eukaryota</taxon>
        <taxon>Metazoa</taxon>
        <taxon>Ecdysozoa</taxon>
        <taxon>Arthropoda</taxon>
        <taxon>Hexapoda</taxon>
        <taxon>Insecta</taxon>
        <taxon>Pterygota</taxon>
        <taxon>Neoptera</taxon>
        <taxon>Endopterygota</taxon>
        <taxon>Coleoptera</taxon>
        <taxon>Polyphaga</taxon>
        <taxon>Scarabaeiformia</taxon>
        <taxon>Scarabaeidae</taxon>
        <taxon>Rutelinae</taxon>
        <taxon>Popillia</taxon>
    </lineage>
</organism>
<dbReference type="GO" id="GO:0004519">
    <property type="term" value="F:endonuclease activity"/>
    <property type="evidence" value="ECO:0007669"/>
    <property type="project" value="UniProtKB-KW"/>
</dbReference>
<gene>
    <name evidence="2" type="ORF">QE152_g31271</name>
</gene>
<keyword evidence="3" id="KW-1185">Reference proteome</keyword>
<evidence type="ECO:0000313" key="2">
    <source>
        <dbReference type="EMBL" id="KAK9700399.1"/>
    </source>
</evidence>
<protein>
    <submittedName>
        <fullName evidence="2">DDE superfamily endonuclease</fullName>
    </submittedName>
</protein>
<accession>A0AAW1JBS4</accession>